<comment type="caution">
    <text evidence="1">The sequence shown here is derived from an EMBL/GenBank/DDBJ whole genome shotgun (WGS) entry which is preliminary data.</text>
</comment>
<reference evidence="1 2" key="1">
    <citation type="submission" date="2020-06" db="EMBL/GenBank/DDBJ databases">
        <authorList>
            <person name="Criscuolo A."/>
        </authorList>
    </citation>
    <scope>NUCLEOTIDE SEQUENCE [LARGE SCALE GENOMIC DNA]</scope>
    <source>
        <strain evidence="2">CIP 110025</strain>
    </source>
</reference>
<keyword evidence="2" id="KW-1185">Reference proteome</keyword>
<proteinExistence type="predicted"/>
<dbReference type="EMBL" id="CAIJDO010000237">
    <property type="protein sequence ID" value="CAD0008766.1"/>
    <property type="molecule type" value="Genomic_DNA"/>
</dbReference>
<name>A0A6V6ZB48_9FLAO</name>
<accession>A0A6V6ZB48</accession>
<sequence length="175" mass="19866">MKRITLIILLISFSCCEKHQEKKAVLKNKAVDFFDPIYLGASGVDANFKISASFSECGGHQEDLKIFSKETNYKDYFLNYTKTSIDCDKQDSKGLNLQTIVVQKTIKLTESDKESIISYMKRMIEAKVKERFPGHSGDSFSIVNADSTLVIKVYDSNSNNLKSYNHLLSDLKLKQ</sequence>
<dbReference type="RefSeq" id="WP_031453211.1">
    <property type="nucleotide sequence ID" value="NZ_CAIJDO010000237.1"/>
</dbReference>
<evidence type="ECO:0000313" key="1">
    <source>
        <dbReference type="EMBL" id="CAD0008766.1"/>
    </source>
</evidence>
<dbReference type="PROSITE" id="PS51257">
    <property type="entry name" value="PROKAR_LIPOPROTEIN"/>
    <property type="match status" value="1"/>
</dbReference>
<evidence type="ECO:0000313" key="2">
    <source>
        <dbReference type="Proteomes" id="UP000556700"/>
    </source>
</evidence>
<protein>
    <submittedName>
        <fullName evidence="1">Uncharacterized protein</fullName>
    </submittedName>
</protein>
<gene>
    <name evidence="1" type="ORF">FLACHUCJ7_03952</name>
</gene>
<dbReference type="AlphaFoldDB" id="A0A6V6ZB48"/>
<dbReference type="Proteomes" id="UP000556700">
    <property type="component" value="Unassembled WGS sequence"/>
</dbReference>
<organism evidence="1 2">
    <name type="scientific">Flavobacterium chungangense</name>
    <dbReference type="NCBI Taxonomy" id="554283"/>
    <lineage>
        <taxon>Bacteria</taxon>
        <taxon>Pseudomonadati</taxon>
        <taxon>Bacteroidota</taxon>
        <taxon>Flavobacteriia</taxon>
        <taxon>Flavobacteriales</taxon>
        <taxon>Flavobacteriaceae</taxon>
        <taxon>Flavobacterium</taxon>
    </lineage>
</organism>